<protein>
    <submittedName>
        <fullName evidence="2">Uncharacterized protein</fullName>
    </submittedName>
</protein>
<dbReference type="InterPro" id="IPR008930">
    <property type="entry name" value="Terpenoid_cyclase/PrenylTrfase"/>
</dbReference>
<dbReference type="SUPFAM" id="SSF48239">
    <property type="entry name" value="Terpenoid cyclases/Protein prenyltransferases"/>
    <property type="match status" value="1"/>
</dbReference>
<dbReference type="EMBL" id="CP163433">
    <property type="protein sequence ID" value="XDQ21096.1"/>
    <property type="molecule type" value="Genomic_DNA"/>
</dbReference>
<evidence type="ECO:0000313" key="2">
    <source>
        <dbReference type="EMBL" id="XDQ21096.1"/>
    </source>
</evidence>
<proteinExistence type="predicted"/>
<reference evidence="2" key="1">
    <citation type="submission" date="2024-07" db="EMBL/GenBank/DDBJ databases">
        <authorList>
            <person name="Yu S.T."/>
        </authorList>
    </citation>
    <scope>NUCLEOTIDE SEQUENCE</scope>
    <source>
        <strain evidence="2">R17</strain>
    </source>
</reference>
<gene>
    <name evidence="2" type="ORF">AB5J48_24485</name>
</gene>
<dbReference type="AlphaFoldDB" id="A0AB39NUG1"/>
<organism evidence="2">
    <name type="scientific">Streptomyces sp. R17</name>
    <dbReference type="NCBI Taxonomy" id="3238626"/>
    <lineage>
        <taxon>Bacteria</taxon>
        <taxon>Bacillati</taxon>
        <taxon>Actinomycetota</taxon>
        <taxon>Actinomycetes</taxon>
        <taxon>Kitasatosporales</taxon>
        <taxon>Streptomycetaceae</taxon>
        <taxon>Streptomyces</taxon>
    </lineage>
</organism>
<evidence type="ECO:0000256" key="1">
    <source>
        <dbReference type="SAM" id="MobiDB-lite"/>
    </source>
</evidence>
<name>A0AB39NUG1_9ACTN</name>
<accession>A0AB39NUG1</accession>
<sequence>MADTAAVPLTPVSPPHGPLARAERFVWRTARVLEQRLFAHHFRDGAAGPVETALEAYRNDDGGYGHALEPALRGPASHPAHTARALHVLDAVGRCDARRAEDVCRYLTSVSAAEGALPAVLTALRPAGSGAGAARLPGALSATAPMTGLLHRNEVWHPWLFRATDFCRRAVESLEAARPEDVEAAVIFLDHAPDRARAEAAAERLGRLVRREGLVVLDPDGPGARPAAPPAASEAQPSAPADAPGHTPGAPRFPHDYARTPGSLARAWFTDAEMERSLDALAAGQQADGGWPARPLPGAAEPTPVALLEARPLATIEALRTLAAHGRSLA</sequence>
<dbReference type="RefSeq" id="WP_369152579.1">
    <property type="nucleotide sequence ID" value="NZ_CP163433.1"/>
</dbReference>
<feature type="region of interest" description="Disordered" evidence="1">
    <location>
        <begin position="217"/>
        <end position="257"/>
    </location>
</feature>
<feature type="compositionally biased region" description="Low complexity" evidence="1">
    <location>
        <begin position="217"/>
        <end position="244"/>
    </location>
</feature>